<evidence type="ECO:0000313" key="3">
    <source>
        <dbReference type="Proteomes" id="UP000054018"/>
    </source>
</evidence>
<reference evidence="2 3" key="1">
    <citation type="submission" date="2014-04" db="EMBL/GenBank/DDBJ databases">
        <authorList>
            <consortium name="DOE Joint Genome Institute"/>
            <person name="Kuo A."/>
            <person name="Kohler A."/>
            <person name="Costa M.D."/>
            <person name="Nagy L.G."/>
            <person name="Floudas D."/>
            <person name="Copeland A."/>
            <person name="Barry K.W."/>
            <person name="Cichocki N."/>
            <person name="Veneault-Fourrey C."/>
            <person name="LaButti K."/>
            <person name="Lindquist E.A."/>
            <person name="Lipzen A."/>
            <person name="Lundell T."/>
            <person name="Morin E."/>
            <person name="Murat C."/>
            <person name="Sun H."/>
            <person name="Tunlid A."/>
            <person name="Henrissat B."/>
            <person name="Grigoriev I.V."/>
            <person name="Hibbett D.S."/>
            <person name="Martin F."/>
            <person name="Nordberg H.P."/>
            <person name="Cantor M.N."/>
            <person name="Hua S.X."/>
        </authorList>
    </citation>
    <scope>NUCLEOTIDE SEQUENCE [LARGE SCALE GENOMIC DNA]</scope>
    <source>
        <strain evidence="2 3">441</strain>
    </source>
</reference>
<dbReference type="Proteomes" id="UP000054018">
    <property type="component" value="Unassembled WGS sequence"/>
</dbReference>
<sequence length="117" mass="12410">MSTRPKGHVDDSFTPSAVLHMPTFKESTAGKQAMIKGHPMLRANSVASTVLQTDQNSNNSSTLASATHPSGFMEAVEERSPVKGMNTNSKGRSDDSFAHAAALRAPIFRLATGHSIS</sequence>
<dbReference type="AlphaFoldDB" id="A0A0C9ZER4"/>
<dbReference type="HOGENOM" id="CLU_2085717_0_0_1"/>
<name>A0A0C9ZER4_9AGAM</name>
<evidence type="ECO:0000256" key="1">
    <source>
        <dbReference type="SAM" id="MobiDB-lite"/>
    </source>
</evidence>
<dbReference type="EMBL" id="KN833805">
    <property type="protein sequence ID" value="KIK18443.1"/>
    <property type="molecule type" value="Genomic_DNA"/>
</dbReference>
<keyword evidence="3" id="KW-1185">Reference proteome</keyword>
<feature type="region of interest" description="Disordered" evidence="1">
    <location>
        <begin position="52"/>
        <end position="94"/>
    </location>
</feature>
<organism evidence="2 3">
    <name type="scientific">Pisolithus microcarpus 441</name>
    <dbReference type="NCBI Taxonomy" id="765257"/>
    <lineage>
        <taxon>Eukaryota</taxon>
        <taxon>Fungi</taxon>
        <taxon>Dikarya</taxon>
        <taxon>Basidiomycota</taxon>
        <taxon>Agaricomycotina</taxon>
        <taxon>Agaricomycetes</taxon>
        <taxon>Agaricomycetidae</taxon>
        <taxon>Boletales</taxon>
        <taxon>Sclerodermatineae</taxon>
        <taxon>Pisolithaceae</taxon>
        <taxon>Pisolithus</taxon>
    </lineage>
</organism>
<reference evidence="3" key="2">
    <citation type="submission" date="2015-01" db="EMBL/GenBank/DDBJ databases">
        <title>Evolutionary Origins and Diversification of the Mycorrhizal Mutualists.</title>
        <authorList>
            <consortium name="DOE Joint Genome Institute"/>
            <consortium name="Mycorrhizal Genomics Consortium"/>
            <person name="Kohler A."/>
            <person name="Kuo A."/>
            <person name="Nagy L.G."/>
            <person name="Floudas D."/>
            <person name="Copeland A."/>
            <person name="Barry K.W."/>
            <person name="Cichocki N."/>
            <person name="Veneault-Fourrey C."/>
            <person name="LaButti K."/>
            <person name="Lindquist E.A."/>
            <person name="Lipzen A."/>
            <person name="Lundell T."/>
            <person name="Morin E."/>
            <person name="Murat C."/>
            <person name="Riley R."/>
            <person name="Ohm R."/>
            <person name="Sun H."/>
            <person name="Tunlid A."/>
            <person name="Henrissat B."/>
            <person name="Grigoriev I.V."/>
            <person name="Hibbett D.S."/>
            <person name="Martin F."/>
        </authorList>
    </citation>
    <scope>NUCLEOTIDE SEQUENCE [LARGE SCALE GENOMIC DNA]</scope>
    <source>
        <strain evidence="3">441</strain>
    </source>
</reference>
<gene>
    <name evidence="2" type="ORF">PISMIDRAFT_14356</name>
</gene>
<proteinExistence type="predicted"/>
<evidence type="ECO:0000313" key="2">
    <source>
        <dbReference type="EMBL" id="KIK18443.1"/>
    </source>
</evidence>
<accession>A0A0C9ZER4</accession>
<protein>
    <submittedName>
        <fullName evidence="2">Uncharacterized protein</fullName>
    </submittedName>
</protein>